<proteinExistence type="predicted"/>
<dbReference type="Pfam" id="PF13517">
    <property type="entry name" value="FG-GAP_3"/>
    <property type="match status" value="1"/>
</dbReference>
<dbReference type="Pfam" id="PF07593">
    <property type="entry name" value="UnbV_ASPIC"/>
    <property type="match status" value="1"/>
</dbReference>
<evidence type="ECO:0000313" key="5">
    <source>
        <dbReference type="Proteomes" id="UP000054698"/>
    </source>
</evidence>
<dbReference type="GO" id="GO:0007229">
    <property type="term" value="P:integrin-mediated signaling pathway"/>
    <property type="evidence" value="ECO:0007669"/>
    <property type="project" value="UniProtKB-KW"/>
</dbReference>
<dbReference type="Proteomes" id="UP000251942">
    <property type="component" value="Unassembled WGS sequence"/>
</dbReference>
<protein>
    <submittedName>
        <fullName evidence="3">Protein containing FG-GAP repeats (Motif found in alpha integrins)</fullName>
    </submittedName>
</protein>
<keyword evidence="3" id="KW-0401">Integrin</keyword>
<dbReference type="InterPro" id="IPR027039">
    <property type="entry name" value="Crtac1"/>
</dbReference>
<sequence>MILKIIFTLLIVLVLAITFRKITWPTNPYPEQTYTESIPHFKEVDVGFTHQYDKNHSLPFMGAAIFDLLGKGEQYLFVGGGYNQPDKLFVYRNNQFIDVSNEAGLTKPANDTTYAVVAVDATGNQLPDLFVARDSGIYFYENNQGVFTVKKLDIPIDERFAPISIAHADLQKKGTVDLYIAMYLKPAYVEGQTIFNKKNYGAKSLLLKNNGDNTFTDITDAAGLDYIHNTFQGVFVDLDGDNELDLVVAHDTGQVRTYKNMGNLTFKNMPNPTSAVYSYPMGIAVGDYENNGLPDLFFSNIGPFYWWNIGSTPPNFIVRGDLDKNQYLLRDNIFLANRGNFQFEDVAKQTKTADYEFGWGVLFQDFANDGKQDLVIAQNYVQFPLHWIFRLPGRVLKELPNNTYASIEKQANAEDPYYAISPLSTDFSGNGYADLVYTNLAGPLKAFINQGGDNNYLKVIMPNAPEALGAVLKLKLTNGKTLTRFFVPTQGLCAYQGNQIFFGLGKEQQVESLTVHYMNGKEKIISAPAINSTIKFEMAESPM</sequence>
<keyword evidence="1" id="KW-0732">Signal</keyword>
<evidence type="ECO:0000259" key="2">
    <source>
        <dbReference type="Pfam" id="PF07593"/>
    </source>
</evidence>
<evidence type="ECO:0000313" key="6">
    <source>
        <dbReference type="Proteomes" id="UP000251942"/>
    </source>
</evidence>
<dbReference type="EMBL" id="LNYB01000021">
    <property type="protein sequence ID" value="KTD02849.1"/>
    <property type="molecule type" value="Genomic_DNA"/>
</dbReference>
<dbReference type="PANTHER" id="PTHR16026">
    <property type="entry name" value="CARTILAGE ACIDIC PROTEIN 1"/>
    <property type="match status" value="1"/>
</dbReference>
<organism evidence="3 5">
    <name type="scientific">Legionella feeleii</name>
    <dbReference type="NCBI Taxonomy" id="453"/>
    <lineage>
        <taxon>Bacteria</taxon>
        <taxon>Pseudomonadati</taxon>
        <taxon>Pseudomonadota</taxon>
        <taxon>Gammaproteobacteria</taxon>
        <taxon>Legionellales</taxon>
        <taxon>Legionellaceae</taxon>
        <taxon>Legionella</taxon>
    </lineage>
</organism>
<dbReference type="SUPFAM" id="SSF69318">
    <property type="entry name" value="Integrin alpha N-terminal domain"/>
    <property type="match status" value="2"/>
</dbReference>
<dbReference type="STRING" id="453.Lfee_0687"/>
<reference evidence="3 5" key="1">
    <citation type="submission" date="2015-11" db="EMBL/GenBank/DDBJ databases">
        <title>Genomic analysis of 38 Legionella species identifies large and diverse effector repertoires.</title>
        <authorList>
            <person name="Burstein D."/>
            <person name="Amaro F."/>
            <person name="Zusman T."/>
            <person name="Lifshitz Z."/>
            <person name="Cohen O."/>
            <person name="Gilbert J.A."/>
            <person name="Pupko T."/>
            <person name="Shuman H.A."/>
            <person name="Segal G."/>
        </authorList>
    </citation>
    <scope>NUCLEOTIDE SEQUENCE [LARGE SCALE GENOMIC DNA]</scope>
    <source>
        <strain evidence="3 5">WO-44C</strain>
    </source>
</reference>
<reference evidence="4 6" key="2">
    <citation type="submission" date="2018-06" db="EMBL/GenBank/DDBJ databases">
        <authorList>
            <consortium name="Pathogen Informatics"/>
            <person name="Doyle S."/>
        </authorList>
    </citation>
    <scope>NUCLEOTIDE SEQUENCE [LARGE SCALE GENOMIC DNA]</scope>
    <source>
        <strain evidence="4 6">NCTC12022</strain>
    </source>
</reference>
<name>A0A0W0U525_9GAMM</name>
<dbReference type="AlphaFoldDB" id="A0A0W0U525"/>
<dbReference type="InterPro" id="IPR011519">
    <property type="entry name" value="UnbV_ASPIC"/>
</dbReference>
<dbReference type="PANTHER" id="PTHR16026:SF0">
    <property type="entry name" value="CARTILAGE ACIDIC PROTEIN 1"/>
    <property type="match status" value="1"/>
</dbReference>
<keyword evidence="5" id="KW-1185">Reference proteome</keyword>
<dbReference type="Proteomes" id="UP000054698">
    <property type="component" value="Unassembled WGS sequence"/>
</dbReference>
<dbReference type="PATRIC" id="fig|453.4.peg.746"/>
<dbReference type="InterPro" id="IPR028994">
    <property type="entry name" value="Integrin_alpha_N"/>
</dbReference>
<accession>A0A0W0U525</accession>
<dbReference type="RefSeq" id="WP_058443901.1">
    <property type="nucleotide sequence ID" value="NZ_CAAAHT010000021.1"/>
</dbReference>
<evidence type="ECO:0000313" key="3">
    <source>
        <dbReference type="EMBL" id="KTD02849.1"/>
    </source>
</evidence>
<evidence type="ECO:0000313" key="4">
    <source>
        <dbReference type="EMBL" id="SPX59943.1"/>
    </source>
</evidence>
<gene>
    <name evidence="3" type="ORF">Lfee_0687</name>
    <name evidence="4" type="ORF">NCTC12022_00654</name>
</gene>
<feature type="domain" description="ASPIC/UnbV" evidence="2">
    <location>
        <begin position="467"/>
        <end position="534"/>
    </location>
</feature>
<dbReference type="EMBL" id="UASS01000004">
    <property type="protein sequence ID" value="SPX59943.1"/>
    <property type="molecule type" value="Genomic_DNA"/>
</dbReference>
<evidence type="ECO:0000256" key="1">
    <source>
        <dbReference type="ARBA" id="ARBA00022729"/>
    </source>
</evidence>
<dbReference type="InterPro" id="IPR013517">
    <property type="entry name" value="FG-GAP"/>
</dbReference>
<dbReference type="OrthoDB" id="100785at2"/>
<dbReference type="Gene3D" id="2.130.10.130">
    <property type="entry name" value="Integrin alpha, N-terminal"/>
    <property type="match status" value="1"/>
</dbReference>